<sequence>MKTIHYNPSLIEVEFAKIIADLKEEIQKKSAFNTIEEIENNSTKDNPHLVFNLIDTDGDRHELIVQFIQRMDE</sequence>
<dbReference type="EMBL" id="CP048222">
    <property type="protein sequence ID" value="QHT71546.1"/>
    <property type="molecule type" value="Genomic_DNA"/>
</dbReference>
<accession>A0A6C0GU31</accession>
<proteinExistence type="predicted"/>
<dbReference type="AlphaFoldDB" id="A0A6C0GU31"/>
<dbReference type="RefSeq" id="WP_162447481.1">
    <property type="nucleotide sequence ID" value="NZ_CP048222.1"/>
</dbReference>
<dbReference type="Proteomes" id="UP000480178">
    <property type="component" value="Chromosome"/>
</dbReference>
<evidence type="ECO:0000313" key="2">
    <source>
        <dbReference type="Proteomes" id="UP000480178"/>
    </source>
</evidence>
<dbReference type="KEGG" id="rhoz:GXP67_35230"/>
<protein>
    <submittedName>
        <fullName evidence="1">Uncharacterized protein</fullName>
    </submittedName>
</protein>
<keyword evidence="2" id="KW-1185">Reference proteome</keyword>
<evidence type="ECO:0000313" key="1">
    <source>
        <dbReference type="EMBL" id="QHT71546.1"/>
    </source>
</evidence>
<gene>
    <name evidence="1" type="ORF">GXP67_35230</name>
</gene>
<reference evidence="1 2" key="1">
    <citation type="submission" date="2020-01" db="EMBL/GenBank/DDBJ databases">
        <authorList>
            <person name="Kim M.K."/>
        </authorList>
    </citation>
    <scope>NUCLEOTIDE SEQUENCE [LARGE SCALE GENOMIC DNA]</scope>
    <source>
        <strain evidence="1 2">172606-1</strain>
    </source>
</reference>
<organism evidence="1 2">
    <name type="scientific">Rhodocytophaga rosea</name>
    <dbReference type="NCBI Taxonomy" id="2704465"/>
    <lineage>
        <taxon>Bacteria</taxon>
        <taxon>Pseudomonadati</taxon>
        <taxon>Bacteroidota</taxon>
        <taxon>Cytophagia</taxon>
        <taxon>Cytophagales</taxon>
        <taxon>Rhodocytophagaceae</taxon>
        <taxon>Rhodocytophaga</taxon>
    </lineage>
</organism>
<name>A0A6C0GU31_9BACT</name>